<dbReference type="SMART" id="SM00195">
    <property type="entry name" value="DSPc"/>
    <property type="match status" value="1"/>
</dbReference>
<name>A0AAD5XSJ8_9FUNG</name>
<dbReference type="SUPFAM" id="SSF52799">
    <property type="entry name" value="(Phosphotyrosine protein) phosphatases II"/>
    <property type="match status" value="1"/>
</dbReference>
<dbReference type="PANTHER" id="PTHR46588">
    <property type="entry name" value="SERINE/THREONINE/TYROSINE-INTERACTING PROTEIN"/>
    <property type="match status" value="1"/>
</dbReference>
<feature type="compositionally biased region" description="Basic and acidic residues" evidence="2">
    <location>
        <begin position="111"/>
        <end position="124"/>
    </location>
</feature>
<dbReference type="GO" id="GO:1990444">
    <property type="term" value="F:F-box domain binding"/>
    <property type="evidence" value="ECO:0007669"/>
    <property type="project" value="TreeGrafter"/>
</dbReference>
<evidence type="ECO:0000256" key="1">
    <source>
        <dbReference type="ARBA" id="ARBA00009649"/>
    </source>
</evidence>
<dbReference type="Proteomes" id="UP001211065">
    <property type="component" value="Unassembled WGS sequence"/>
</dbReference>
<feature type="region of interest" description="Disordered" evidence="2">
    <location>
        <begin position="103"/>
        <end position="130"/>
    </location>
</feature>
<dbReference type="InterPro" id="IPR029021">
    <property type="entry name" value="Prot-tyrosine_phosphatase-like"/>
</dbReference>
<organism evidence="4 5">
    <name type="scientific">Clydaea vesicula</name>
    <dbReference type="NCBI Taxonomy" id="447962"/>
    <lineage>
        <taxon>Eukaryota</taxon>
        <taxon>Fungi</taxon>
        <taxon>Fungi incertae sedis</taxon>
        <taxon>Chytridiomycota</taxon>
        <taxon>Chytridiomycota incertae sedis</taxon>
        <taxon>Chytridiomycetes</taxon>
        <taxon>Lobulomycetales</taxon>
        <taxon>Lobulomycetaceae</taxon>
        <taxon>Clydaea</taxon>
    </lineage>
</organism>
<dbReference type="InterPro" id="IPR020422">
    <property type="entry name" value="TYR_PHOSPHATASE_DUAL_dom"/>
</dbReference>
<comment type="caution">
    <text evidence="4">The sequence shown here is derived from an EMBL/GenBank/DDBJ whole genome shotgun (WGS) entry which is preliminary data.</text>
</comment>
<dbReference type="EMBL" id="JADGJW010001264">
    <property type="protein sequence ID" value="KAJ3204800.1"/>
    <property type="molecule type" value="Genomic_DNA"/>
</dbReference>
<sequence>MRRSMQEIIPKLWLGPFNCSKDFNALKRANITHILIVRDPGSEGISRAPAFVIAYLIEALEMSYYEAYLIVQNKRFCINPNEGYKLQLRVEYEPICRARQQSESLNYTDQQKSRQGERRRKEPDEGQGGASERLVNLNYVAFGDQAKRRLPGKLFEFTIINIIE</sequence>
<dbReference type="InterPro" id="IPR052449">
    <property type="entry name" value="STYX-Interacting_Phosphatase"/>
</dbReference>
<keyword evidence="5" id="KW-1185">Reference proteome</keyword>
<dbReference type="Pfam" id="PF00782">
    <property type="entry name" value="DSPc"/>
    <property type="match status" value="1"/>
</dbReference>
<evidence type="ECO:0000259" key="3">
    <source>
        <dbReference type="SMART" id="SM00195"/>
    </source>
</evidence>
<evidence type="ECO:0000256" key="2">
    <source>
        <dbReference type="SAM" id="MobiDB-lite"/>
    </source>
</evidence>
<dbReference type="InterPro" id="IPR000340">
    <property type="entry name" value="Dual-sp_phosphatase_cat-dom"/>
</dbReference>
<feature type="domain" description="Tyrosine-protein phosphatase" evidence="3">
    <location>
        <begin position="4"/>
        <end position="95"/>
    </location>
</feature>
<dbReference type="GO" id="GO:0005737">
    <property type="term" value="C:cytoplasm"/>
    <property type="evidence" value="ECO:0007669"/>
    <property type="project" value="TreeGrafter"/>
</dbReference>
<dbReference type="GO" id="GO:0140096">
    <property type="term" value="F:catalytic activity, acting on a protein"/>
    <property type="evidence" value="ECO:0007669"/>
    <property type="project" value="UniProtKB-ARBA"/>
</dbReference>
<dbReference type="AlphaFoldDB" id="A0AAD5XSJ8"/>
<dbReference type="PANTHER" id="PTHR46588:SF1">
    <property type="entry name" value="SERINE_THREONINE_TYROSINE-INTERACTING PROTEIN"/>
    <property type="match status" value="1"/>
</dbReference>
<evidence type="ECO:0000313" key="5">
    <source>
        <dbReference type="Proteomes" id="UP001211065"/>
    </source>
</evidence>
<comment type="similarity">
    <text evidence="1">Belongs to the protein-tyrosine phosphatase family. Non-receptor class subfamily.</text>
</comment>
<proteinExistence type="inferred from homology"/>
<gene>
    <name evidence="4" type="ORF">HK099_001020</name>
</gene>
<reference evidence="4" key="1">
    <citation type="submission" date="2020-05" db="EMBL/GenBank/DDBJ databases">
        <title>Phylogenomic resolution of chytrid fungi.</title>
        <authorList>
            <person name="Stajich J.E."/>
            <person name="Amses K."/>
            <person name="Simmons R."/>
            <person name="Seto K."/>
            <person name="Myers J."/>
            <person name="Bonds A."/>
            <person name="Quandt C.A."/>
            <person name="Barry K."/>
            <person name="Liu P."/>
            <person name="Grigoriev I."/>
            <person name="Longcore J.E."/>
            <person name="James T.Y."/>
        </authorList>
    </citation>
    <scope>NUCLEOTIDE SEQUENCE</scope>
    <source>
        <strain evidence="4">JEL0476</strain>
    </source>
</reference>
<dbReference type="GO" id="GO:0062026">
    <property type="term" value="P:negative regulation of SCF-dependent proteasomal ubiquitin-dependent catabolic process"/>
    <property type="evidence" value="ECO:0007669"/>
    <property type="project" value="TreeGrafter"/>
</dbReference>
<accession>A0AAD5XSJ8</accession>
<dbReference type="Gene3D" id="3.90.190.10">
    <property type="entry name" value="Protein tyrosine phosphatase superfamily"/>
    <property type="match status" value="2"/>
</dbReference>
<dbReference type="GO" id="GO:0070372">
    <property type="term" value="P:regulation of ERK1 and ERK2 cascade"/>
    <property type="evidence" value="ECO:0007669"/>
    <property type="project" value="TreeGrafter"/>
</dbReference>
<evidence type="ECO:0000313" key="4">
    <source>
        <dbReference type="EMBL" id="KAJ3204800.1"/>
    </source>
</evidence>
<protein>
    <recommendedName>
        <fullName evidence="3">Tyrosine-protein phosphatase domain-containing protein</fullName>
    </recommendedName>
</protein>
<dbReference type="GO" id="GO:0005654">
    <property type="term" value="C:nucleoplasm"/>
    <property type="evidence" value="ECO:0007669"/>
    <property type="project" value="TreeGrafter"/>
</dbReference>